<dbReference type="GO" id="GO:0008652">
    <property type="term" value="P:amino acid biosynthetic process"/>
    <property type="evidence" value="ECO:0007669"/>
    <property type="project" value="UniProtKB-KW"/>
</dbReference>
<evidence type="ECO:0000313" key="9">
    <source>
        <dbReference type="Proteomes" id="UP000371041"/>
    </source>
</evidence>
<dbReference type="PANTHER" id="PTHR42789">
    <property type="entry name" value="D-ISOMER SPECIFIC 2-HYDROXYACID DEHYDROGENASE FAMILY PROTEIN (AFU_ORTHOLOGUE AFUA_6G10090)"/>
    <property type="match status" value="1"/>
</dbReference>
<dbReference type="PROSITE" id="PS00671">
    <property type="entry name" value="D_2_HYDROXYACID_DH_3"/>
    <property type="match status" value="1"/>
</dbReference>
<sequence>MTVRIAVLDDYQSVARRYGDWARLPVETEVTVFTDTVTDHDELVRRLEPFDVVAAMRERTPFPRRLLEALPNLRLLVTTGERNKAIDLDAATDCGVVVSGTGNGEVPGRPWGPTAELAWGLILAVTRNIPAEDRNVREGAWQRTVGIELARRTLGVIGLGRLGGQVAGVGLAFGMNVIAWSENLTDERAAEAGVRRVDKDELLRSADVVTIHQLLSKRTRGLIGAGELDLMKPTAYLVNTSRGPIVDEAALQAVLREGRIAGAGIDVYGEEPLPADDPWRTTPRTVLTPHIGYVTEGTYEAFFADTVEDIAAFLDGQPVRVLNA</sequence>
<protein>
    <submittedName>
        <fullName evidence="8">D-2-hydroxyacid dehydrogenase family protein</fullName>
    </submittedName>
</protein>
<dbReference type="Pfam" id="PF00389">
    <property type="entry name" value="2-Hacid_dh"/>
    <property type="match status" value="1"/>
</dbReference>
<gene>
    <name evidence="8" type="ORF">GIY23_08520</name>
</gene>
<dbReference type="InterPro" id="IPR050857">
    <property type="entry name" value="D-2-hydroxyacid_DH"/>
</dbReference>
<dbReference type="InterPro" id="IPR036291">
    <property type="entry name" value="NAD(P)-bd_dom_sf"/>
</dbReference>
<dbReference type="Gene3D" id="3.40.50.720">
    <property type="entry name" value="NAD(P)-binding Rossmann-like Domain"/>
    <property type="match status" value="2"/>
</dbReference>
<dbReference type="InterPro" id="IPR006140">
    <property type="entry name" value="D-isomer_DH_NAD-bd"/>
</dbReference>
<accession>A0A5Q3Q521</accession>
<keyword evidence="9" id="KW-1185">Reference proteome</keyword>
<dbReference type="Pfam" id="PF02826">
    <property type="entry name" value="2-Hacid_dh_C"/>
    <property type="match status" value="1"/>
</dbReference>
<evidence type="ECO:0000256" key="2">
    <source>
        <dbReference type="ARBA" id="ARBA00022605"/>
    </source>
</evidence>
<dbReference type="EMBL" id="CP045929">
    <property type="protein sequence ID" value="QGK69562.1"/>
    <property type="molecule type" value="Genomic_DNA"/>
</dbReference>
<keyword evidence="4" id="KW-0520">NAD</keyword>
<dbReference type="InterPro" id="IPR029753">
    <property type="entry name" value="D-isomer_DH_CS"/>
</dbReference>
<feature type="domain" description="D-isomer specific 2-hydroxyacid dehydrogenase NAD-binding" evidence="7">
    <location>
        <begin position="120"/>
        <end position="292"/>
    </location>
</feature>
<evidence type="ECO:0000259" key="6">
    <source>
        <dbReference type="Pfam" id="PF00389"/>
    </source>
</evidence>
<evidence type="ECO:0000256" key="1">
    <source>
        <dbReference type="ARBA" id="ARBA00005854"/>
    </source>
</evidence>
<dbReference type="FunFam" id="3.40.50.720:FF:000203">
    <property type="entry name" value="D-3-phosphoglycerate dehydrogenase (SerA)"/>
    <property type="match status" value="1"/>
</dbReference>
<dbReference type="SUPFAM" id="SSF51735">
    <property type="entry name" value="NAD(P)-binding Rossmann-fold domains"/>
    <property type="match status" value="1"/>
</dbReference>
<dbReference type="InterPro" id="IPR006139">
    <property type="entry name" value="D-isomer_2_OHA_DH_cat_dom"/>
</dbReference>
<evidence type="ECO:0000313" key="8">
    <source>
        <dbReference type="EMBL" id="QGK69562.1"/>
    </source>
</evidence>
<dbReference type="SUPFAM" id="SSF52283">
    <property type="entry name" value="Formate/glycerate dehydrogenase catalytic domain-like"/>
    <property type="match status" value="1"/>
</dbReference>
<dbReference type="PROSITE" id="PS00065">
    <property type="entry name" value="D_2_HYDROXYACID_DH_1"/>
    <property type="match status" value="1"/>
</dbReference>
<keyword evidence="2" id="KW-0028">Amino-acid biosynthesis</keyword>
<dbReference type="GO" id="GO:0051287">
    <property type="term" value="F:NAD binding"/>
    <property type="evidence" value="ECO:0007669"/>
    <property type="project" value="InterPro"/>
</dbReference>
<reference evidence="9" key="1">
    <citation type="submission" date="2019-11" db="EMBL/GenBank/DDBJ databases">
        <title>The complete genome sequence of Saccharopolyspora sp. E2A.</title>
        <authorList>
            <person name="Zhang G."/>
        </authorList>
    </citation>
    <scope>NUCLEOTIDE SEQUENCE [LARGE SCALE GENOMIC DNA]</scope>
    <source>
        <strain evidence="9">E2A</strain>
    </source>
</reference>
<feature type="domain" description="D-isomer specific 2-hydroxyacid dehydrogenase catalytic" evidence="6">
    <location>
        <begin position="29"/>
        <end position="320"/>
    </location>
</feature>
<proteinExistence type="inferred from homology"/>
<dbReference type="CDD" id="cd12169">
    <property type="entry name" value="PGDH_like_1"/>
    <property type="match status" value="1"/>
</dbReference>
<dbReference type="GO" id="GO:0016616">
    <property type="term" value="F:oxidoreductase activity, acting on the CH-OH group of donors, NAD or NADP as acceptor"/>
    <property type="evidence" value="ECO:0007669"/>
    <property type="project" value="InterPro"/>
</dbReference>
<dbReference type="KEGG" id="sace:GIY23_08520"/>
<organism evidence="8 9">
    <name type="scientific">Allosaccharopolyspora coralli</name>
    <dbReference type="NCBI Taxonomy" id="2665642"/>
    <lineage>
        <taxon>Bacteria</taxon>
        <taxon>Bacillati</taxon>
        <taxon>Actinomycetota</taxon>
        <taxon>Actinomycetes</taxon>
        <taxon>Pseudonocardiales</taxon>
        <taxon>Pseudonocardiaceae</taxon>
        <taxon>Allosaccharopolyspora</taxon>
    </lineage>
</organism>
<dbReference type="InterPro" id="IPR029752">
    <property type="entry name" value="D-isomer_DH_CS1"/>
</dbReference>
<name>A0A5Q3Q521_9PSEU</name>
<evidence type="ECO:0000256" key="4">
    <source>
        <dbReference type="ARBA" id="ARBA00023027"/>
    </source>
</evidence>
<dbReference type="Proteomes" id="UP000371041">
    <property type="component" value="Chromosome"/>
</dbReference>
<comment type="similarity">
    <text evidence="1 5">Belongs to the D-isomer specific 2-hydroxyacid dehydrogenase family.</text>
</comment>
<evidence type="ECO:0000256" key="3">
    <source>
        <dbReference type="ARBA" id="ARBA00023002"/>
    </source>
</evidence>
<keyword evidence="3 5" id="KW-0560">Oxidoreductase</keyword>
<dbReference type="PANTHER" id="PTHR42789:SF1">
    <property type="entry name" value="D-ISOMER SPECIFIC 2-HYDROXYACID DEHYDROGENASE FAMILY PROTEIN (AFU_ORTHOLOGUE AFUA_6G10090)"/>
    <property type="match status" value="1"/>
</dbReference>
<evidence type="ECO:0000256" key="5">
    <source>
        <dbReference type="RuleBase" id="RU003719"/>
    </source>
</evidence>
<evidence type="ECO:0000259" key="7">
    <source>
        <dbReference type="Pfam" id="PF02826"/>
    </source>
</evidence>
<dbReference type="AlphaFoldDB" id="A0A5Q3Q521"/>